<name>A0A6J4L297_9CHLR</name>
<dbReference type="AlphaFoldDB" id="A0A6J4L297"/>
<dbReference type="InterPro" id="IPR041657">
    <property type="entry name" value="HTH_17"/>
</dbReference>
<evidence type="ECO:0000259" key="1">
    <source>
        <dbReference type="Pfam" id="PF12728"/>
    </source>
</evidence>
<proteinExistence type="predicted"/>
<dbReference type="GO" id="GO:0003677">
    <property type="term" value="F:DNA binding"/>
    <property type="evidence" value="ECO:0007669"/>
    <property type="project" value="InterPro"/>
</dbReference>
<accession>A0A6J4L297</accession>
<organism evidence="2">
    <name type="scientific">uncultured Chloroflexia bacterium</name>
    <dbReference type="NCBI Taxonomy" id="1672391"/>
    <lineage>
        <taxon>Bacteria</taxon>
        <taxon>Bacillati</taxon>
        <taxon>Chloroflexota</taxon>
        <taxon>Chloroflexia</taxon>
        <taxon>environmental samples</taxon>
    </lineage>
</organism>
<feature type="domain" description="Helix-turn-helix" evidence="1">
    <location>
        <begin position="7"/>
        <end position="56"/>
    </location>
</feature>
<sequence>MDRQQEWMTPEEFGEWLGIGRTKCYELLSRNEVPSYKIGRLRRIRRSDVDRWLESREDVGGGCS</sequence>
<protein>
    <recommendedName>
        <fullName evidence="1">Helix-turn-helix domain-containing protein</fullName>
    </recommendedName>
</protein>
<dbReference type="InterPro" id="IPR010093">
    <property type="entry name" value="SinI_DNA-bd"/>
</dbReference>
<gene>
    <name evidence="2" type="ORF">AVDCRST_MAG93-5721</name>
</gene>
<dbReference type="NCBIfam" id="TIGR01764">
    <property type="entry name" value="excise"/>
    <property type="match status" value="1"/>
</dbReference>
<dbReference type="EMBL" id="CADCTR010001929">
    <property type="protein sequence ID" value="CAA9320513.1"/>
    <property type="molecule type" value="Genomic_DNA"/>
</dbReference>
<evidence type="ECO:0000313" key="2">
    <source>
        <dbReference type="EMBL" id="CAA9320513.1"/>
    </source>
</evidence>
<dbReference type="Pfam" id="PF12728">
    <property type="entry name" value="HTH_17"/>
    <property type="match status" value="1"/>
</dbReference>
<reference evidence="2" key="1">
    <citation type="submission" date="2020-02" db="EMBL/GenBank/DDBJ databases">
        <authorList>
            <person name="Meier V. D."/>
        </authorList>
    </citation>
    <scope>NUCLEOTIDE SEQUENCE</scope>
    <source>
        <strain evidence="2">AVDCRST_MAG93</strain>
    </source>
</reference>